<evidence type="ECO:0000313" key="3">
    <source>
        <dbReference type="EMBL" id="MQN01884.1"/>
    </source>
</evidence>
<dbReference type="EMBL" id="VOGC01000007">
    <property type="protein sequence ID" value="MQN01884.1"/>
    <property type="molecule type" value="Genomic_DNA"/>
</dbReference>
<sequence>MKVFKETLKREARRLLFPPRCPSCDELLAPDEQSFCKRCEPLIKKVRGNFCMVCGRLLKSADALVCPDCGKFPHIFSEGRPLYEYEGPVREAVYRFKYGGRKSYADAFAYDAMKLWGEWIKASADLIVPVPMNADKLKKRGYDQADVLAKAVSYQSGIEYSHALYRMKNTVPMKTLTRSERQNNLKNAFQVRNFDVKLRRILLVDDIYTTGSTLDACALALLDQGAAEVCGIYISIGG</sequence>
<dbReference type="PANTHER" id="PTHR47505:SF1">
    <property type="entry name" value="DNA UTILIZATION PROTEIN YHGH"/>
    <property type="match status" value="1"/>
</dbReference>
<comment type="similarity">
    <text evidence="1">Belongs to the ComF/GntX family.</text>
</comment>
<proteinExistence type="inferred from homology"/>
<dbReference type="InterPro" id="IPR044005">
    <property type="entry name" value="DZR_2"/>
</dbReference>
<dbReference type="Proteomes" id="UP000460257">
    <property type="component" value="Unassembled WGS sequence"/>
</dbReference>
<name>A0A6N7IZZ9_9FIRM</name>
<evidence type="ECO:0000259" key="2">
    <source>
        <dbReference type="Pfam" id="PF18912"/>
    </source>
</evidence>
<comment type="caution">
    <text evidence="3">The sequence shown here is derived from an EMBL/GenBank/DDBJ whole genome shotgun (WGS) entry which is preliminary data.</text>
</comment>
<feature type="domain" description="Double zinc ribbon" evidence="2">
    <location>
        <begin position="14"/>
        <end position="69"/>
    </location>
</feature>
<dbReference type="PANTHER" id="PTHR47505">
    <property type="entry name" value="DNA UTILIZATION PROTEIN YHGH"/>
    <property type="match status" value="1"/>
</dbReference>
<dbReference type="CDD" id="cd06223">
    <property type="entry name" value="PRTases_typeI"/>
    <property type="match status" value="1"/>
</dbReference>
<dbReference type="Gene3D" id="3.40.50.2020">
    <property type="match status" value="1"/>
</dbReference>
<evidence type="ECO:0000313" key="4">
    <source>
        <dbReference type="Proteomes" id="UP000460257"/>
    </source>
</evidence>
<dbReference type="SUPFAM" id="SSF53271">
    <property type="entry name" value="PRTase-like"/>
    <property type="match status" value="1"/>
</dbReference>
<dbReference type="InterPro" id="IPR000836">
    <property type="entry name" value="PRTase_dom"/>
</dbReference>
<protein>
    <submittedName>
        <fullName evidence="3">ComF family protein</fullName>
    </submittedName>
</protein>
<organism evidence="3 4">
    <name type="scientific">Candidatus Weimeria bifida</name>
    <dbReference type="NCBI Taxonomy" id="2599074"/>
    <lineage>
        <taxon>Bacteria</taxon>
        <taxon>Bacillati</taxon>
        <taxon>Bacillota</taxon>
        <taxon>Clostridia</taxon>
        <taxon>Lachnospirales</taxon>
        <taxon>Lachnospiraceae</taxon>
        <taxon>Candidatus Weimeria</taxon>
    </lineage>
</organism>
<dbReference type="AlphaFoldDB" id="A0A6N7IZZ9"/>
<accession>A0A6N7IZZ9</accession>
<reference evidence="3" key="1">
    <citation type="journal article" date="2020" name="Appl. Environ. Microbiol.">
        <title>Medium-Chain Fatty Acid Synthesis by 'Candidatus Weimeria bifida' gen. nov., sp. nov., and 'Candidatus Pseudoramibacter fermentans' sp. nov.</title>
        <authorList>
            <person name="Scarborough M.J."/>
            <person name="Myers K.S."/>
            <person name="Donohue T.J."/>
            <person name="Noguera D.R."/>
        </authorList>
    </citation>
    <scope>NUCLEOTIDE SEQUENCE</scope>
    <source>
        <strain evidence="3">LCO1.1</strain>
    </source>
</reference>
<dbReference type="InterPro" id="IPR051910">
    <property type="entry name" value="ComF/GntX_DNA_util-trans"/>
</dbReference>
<keyword evidence="4" id="KW-1185">Reference proteome</keyword>
<gene>
    <name evidence="3" type="ORF">FRC54_08250</name>
</gene>
<dbReference type="Pfam" id="PF18912">
    <property type="entry name" value="DZR_2"/>
    <property type="match status" value="1"/>
</dbReference>
<dbReference type="InterPro" id="IPR029057">
    <property type="entry name" value="PRTase-like"/>
</dbReference>
<evidence type="ECO:0000256" key="1">
    <source>
        <dbReference type="ARBA" id="ARBA00008007"/>
    </source>
</evidence>